<evidence type="ECO:0000313" key="1">
    <source>
        <dbReference type="EMBL" id="LAB11638.1"/>
    </source>
</evidence>
<organism evidence="1">
    <name type="scientific">Micrurus paraensis</name>
    <dbReference type="NCBI Taxonomy" id="1970185"/>
    <lineage>
        <taxon>Eukaryota</taxon>
        <taxon>Metazoa</taxon>
        <taxon>Chordata</taxon>
        <taxon>Craniata</taxon>
        <taxon>Vertebrata</taxon>
        <taxon>Euteleostomi</taxon>
        <taxon>Lepidosauria</taxon>
        <taxon>Squamata</taxon>
        <taxon>Bifurcata</taxon>
        <taxon>Unidentata</taxon>
        <taxon>Episquamata</taxon>
        <taxon>Toxicofera</taxon>
        <taxon>Serpentes</taxon>
        <taxon>Colubroidea</taxon>
        <taxon>Elapidae</taxon>
        <taxon>Elapinae</taxon>
        <taxon>Micrurus</taxon>
    </lineage>
</organism>
<dbReference type="EMBL" id="IACL01092294">
    <property type="protein sequence ID" value="LAB11638.1"/>
    <property type="molecule type" value="Transcribed_RNA"/>
</dbReference>
<name>A0A2D4KSH6_9SAUR</name>
<dbReference type="Gene3D" id="3.60.10.10">
    <property type="entry name" value="Endonuclease/exonuclease/phosphatase"/>
    <property type="match status" value="1"/>
</dbReference>
<protein>
    <submittedName>
        <fullName evidence="1">Uncharacterized protein</fullName>
    </submittedName>
</protein>
<dbReference type="SUPFAM" id="SSF56219">
    <property type="entry name" value="DNase I-like"/>
    <property type="match status" value="1"/>
</dbReference>
<dbReference type="AlphaFoldDB" id="A0A2D4KSH6"/>
<sequence length="125" mass="14991">MTLYIKDWILAKEIFRDNEGRILMVEIELGNRKVLLVVIYVPNGPQETFFQKLYNRMKDLQYKEICILSDFNTVVDKILDYKGNNTRLEMKKTLPIFFYDLMKGVNIYDAWRERNPGKKTIYILL</sequence>
<proteinExistence type="predicted"/>
<reference evidence="1" key="2">
    <citation type="submission" date="2017-11" db="EMBL/GenBank/DDBJ databases">
        <title>Coralsnake Venomics: Analyses of Venom Gland Transcriptomes and Proteomes of Six Brazilian Taxa.</title>
        <authorList>
            <person name="Aird S.D."/>
            <person name="Jorge da Silva N."/>
            <person name="Qiu L."/>
            <person name="Villar-Briones A."/>
            <person name="Aparecida-Saddi V."/>
            <person name="Campos-Telles M.P."/>
            <person name="Grau M."/>
            <person name="Mikheyev A.S."/>
        </authorList>
    </citation>
    <scope>NUCLEOTIDE SEQUENCE</scope>
    <source>
        <tissue evidence="1">Venom_gland</tissue>
    </source>
</reference>
<reference evidence="1" key="1">
    <citation type="submission" date="2017-07" db="EMBL/GenBank/DDBJ databases">
        <authorList>
            <person name="Mikheyev A."/>
            <person name="Grau M."/>
        </authorList>
    </citation>
    <scope>NUCLEOTIDE SEQUENCE</scope>
    <source>
        <tissue evidence="1">Venom_gland</tissue>
    </source>
</reference>
<accession>A0A2D4KSH6</accession>
<dbReference type="InterPro" id="IPR036691">
    <property type="entry name" value="Endo/exonu/phosph_ase_sf"/>
</dbReference>